<dbReference type="EMBL" id="JBHSNM010000006">
    <property type="protein sequence ID" value="MFC5571176.1"/>
    <property type="molecule type" value="Genomic_DNA"/>
</dbReference>
<sequence>MTTTVNQTQAHRVDGEPGVGASLEAVRRRLGHWLRIDASRLLWPSRCLVCEAPGLEGLDLCGACCDALPWNRCACPHCALPLATPGVCGACLRRGAVRARRGRAPLLDGVHAAFVYAAPLDRLLPRFKFHRDLAAGALLSQLVADAARQWPRPHALVPVPLHRARLRRRGYDQALELARPLAQALELPLRGDLLWRTRATAAQSELGAGARRRNLRGAFAVRCPDALPAHVALVDDVMTTGTTVLAAAEALRRAGVQRVDAWVCARVP</sequence>
<dbReference type="Gene3D" id="3.40.50.2020">
    <property type="match status" value="1"/>
</dbReference>
<evidence type="ECO:0000313" key="5">
    <source>
        <dbReference type="Proteomes" id="UP001596036"/>
    </source>
</evidence>
<gene>
    <name evidence="4" type="ORF">ACFPN1_14015</name>
</gene>
<dbReference type="SUPFAM" id="SSF53271">
    <property type="entry name" value="PRTase-like"/>
    <property type="match status" value="1"/>
</dbReference>
<accession>A0ABW0SQK3</accession>
<dbReference type="InterPro" id="IPR044005">
    <property type="entry name" value="DZR_2"/>
</dbReference>
<dbReference type="Pfam" id="PF18912">
    <property type="entry name" value="DZR_2"/>
    <property type="match status" value="1"/>
</dbReference>
<organism evidence="4 5">
    <name type="scientific">Lysobacter yangpyeongensis</name>
    <dbReference type="NCBI Taxonomy" id="346182"/>
    <lineage>
        <taxon>Bacteria</taxon>
        <taxon>Pseudomonadati</taxon>
        <taxon>Pseudomonadota</taxon>
        <taxon>Gammaproteobacteria</taxon>
        <taxon>Lysobacterales</taxon>
        <taxon>Lysobacteraceae</taxon>
        <taxon>Lysobacter</taxon>
    </lineage>
</organism>
<dbReference type="InterPro" id="IPR000836">
    <property type="entry name" value="PRTase_dom"/>
</dbReference>
<dbReference type="Pfam" id="PF00156">
    <property type="entry name" value="Pribosyltran"/>
    <property type="match status" value="1"/>
</dbReference>
<evidence type="ECO:0000259" key="3">
    <source>
        <dbReference type="Pfam" id="PF18912"/>
    </source>
</evidence>
<proteinExistence type="inferred from homology"/>
<evidence type="ECO:0000256" key="1">
    <source>
        <dbReference type="ARBA" id="ARBA00008007"/>
    </source>
</evidence>
<comment type="caution">
    <text evidence="4">The sequence shown here is derived from an EMBL/GenBank/DDBJ whole genome shotgun (WGS) entry which is preliminary data.</text>
</comment>
<dbReference type="RefSeq" id="WP_386755759.1">
    <property type="nucleotide sequence ID" value="NZ_JBHSNM010000006.1"/>
</dbReference>
<dbReference type="PANTHER" id="PTHR47505:SF1">
    <property type="entry name" value="DNA UTILIZATION PROTEIN YHGH"/>
    <property type="match status" value="1"/>
</dbReference>
<dbReference type="PANTHER" id="PTHR47505">
    <property type="entry name" value="DNA UTILIZATION PROTEIN YHGH"/>
    <property type="match status" value="1"/>
</dbReference>
<protein>
    <submittedName>
        <fullName evidence="4">ComF family protein</fullName>
    </submittedName>
</protein>
<reference evidence="5" key="1">
    <citation type="journal article" date="2019" name="Int. J. Syst. Evol. Microbiol.">
        <title>The Global Catalogue of Microorganisms (GCM) 10K type strain sequencing project: providing services to taxonomists for standard genome sequencing and annotation.</title>
        <authorList>
            <consortium name="The Broad Institute Genomics Platform"/>
            <consortium name="The Broad Institute Genome Sequencing Center for Infectious Disease"/>
            <person name="Wu L."/>
            <person name="Ma J."/>
        </authorList>
    </citation>
    <scope>NUCLEOTIDE SEQUENCE [LARGE SCALE GENOMIC DNA]</scope>
    <source>
        <strain evidence="5">KACC 11407</strain>
    </source>
</reference>
<comment type="similarity">
    <text evidence="1">Belongs to the ComF/GntX family.</text>
</comment>
<dbReference type="Proteomes" id="UP001596036">
    <property type="component" value="Unassembled WGS sequence"/>
</dbReference>
<evidence type="ECO:0000259" key="2">
    <source>
        <dbReference type="Pfam" id="PF00156"/>
    </source>
</evidence>
<dbReference type="CDD" id="cd06223">
    <property type="entry name" value="PRTases_typeI"/>
    <property type="match status" value="1"/>
</dbReference>
<dbReference type="InterPro" id="IPR029057">
    <property type="entry name" value="PRTase-like"/>
</dbReference>
<feature type="domain" description="Phosphoribosyltransferase" evidence="2">
    <location>
        <begin position="221"/>
        <end position="264"/>
    </location>
</feature>
<keyword evidence="5" id="KW-1185">Reference proteome</keyword>
<dbReference type="InterPro" id="IPR051910">
    <property type="entry name" value="ComF/GntX_DNA_util-trans"/>
</dbReference>
<name>A0ABW0SQK3_9GAMM</name>
<feature type="domain" description="Double zinc ribbon" evidence="3">
    <location>
        <begin position="40"/>
        <end position="92"/>
    </location>
</feature>
<evidence type="ECO:0000313" key="4">
    <source>
        <dbReference type="EMBL" id="MFC5571176.1"/>
    </source>
</evidence>